<organism evidence="3 4">
    <name type="scientific">Leptolyngbya boryana NIES-2135</name>
    <dbReference type="NCBI Taxonomy" id="1973484"/>
    <lineage>
        <taxon>Bacteria</taxon>
        <taxon>Bacillati</taxon>
        <taxon>Cyanobacteriota</taxon>
        <taxon>Cyanophyceae</taxon>
        <taxon>Leptolyngbyales</taxon>
        <taxon>Leptolyngbyaceae</taxon>
        <taxon>Leptolyngbya group</taxon>
        <taxon>Leptolyngbya</taxon>
    </lineage>
</organism>
<name>A0A1Z4JRA1_LEPBY</name>
<evidence type="ECO:0000313" key="4">
    <source>
        <dbReference type="Proteomes" id="UP000217895"/>
    </source>
</evidence>
<dbReference type="GO" id="GO:0004674">
    <property type="term" value="F:protein serine/threonine kinase activity"/>
    <property type="evidence" value="ECO:0007669"/>
    <property type="project" value="UniProtKB-KW"/>
</dbReference>
<dbReference type="Proteomes" id="UP000217895">
    <property type="component" value="Plasmid Plasmid1 dna"/>
</dbReference>
<keyword evidence="3" id="KW-0418">Kinase</keyword>
<geneLocation type="plasmid" evidence="3">
    <name>plasmid1</name>
</geneLocation>
<gene>
    <name evidence="3" type="ORF">NIES2135_60700</name>
</gene>
<keyword evidence="3" id="KW-0723">Serine/threonine-protein kinase</keyword>
<feature type="region of interest" description="Disordered" evidence="1">
    <location>
        <begin position="128"/>
        <end position="147"/>
    </location>
</feature>
<evidence type="ECO:0000259" key="2">
    <source>
        <dbReference type="Pfam" id="PF26309"/>
    </source>
</evidence>
<evidence type="ECO:0000256" key="1">
    <source>
        <dbReference type="SAM" id="MobiDB-lite"/>
    </source>
</evidence>
<proteinExistence type="predicted"/>
<accession>A0A1Z4JRA1</accession>
<evidence type="ECO:0000313" key="3">
    <source>
        <dbReference type="EMBL" id="BAY59193.1"/>
    </source>
</evidence>
<feature type="domain" description="DUF8082" evidence="2">
    <location>
        <begin position="15"/>
        <end position="69"/>
    </location>
</feature>
<dbReference type="EMBL" id="AP018204">
    <property type="protein sequence ID" value="BAY59193.1"/>
    <property type="molecule type" value="Genomic_DNA"/>
</dbReference>
<protein>
    <submittedName>
        <fullName evidence="3">Serine/threonine protein kinase</fullName>
    </submittedName>
</protein>
<sequence>MLESNPESSWLTKSQVDRLTQVLREIVGPIAPALLQASLADCTSLLQLLSKLEQQIPEATRNKFHQQTLWLVERAIDDPAFIKTCEEILERYVDRVAGMLVLTILQQQPTISKYDFVELLATSPDSAQKDRVRQTMMNQHHSKTIAR</sequence>
<keyword evidence="3" id="KW-0808">Transferase</keyword>
<keyword evidence="3" id="KW-0614">Plasmid</keyword>
<dbReference type="AlphaFoldDB" id="A0A1Z4JRA1"/>
<dbReference type="InterPro" id="IPR058395">
    <property type="entry name" value="DUF8082"/>
</dbReference>
<dbReference type="Pfam" id="PF26309">
    <property type="entry name" value="DUF8082"/>
    <property type="match status" value="1"/>
</dbReference>
<keyword evidence="4" id="KW-1185">Reference proteome</keyword>
<reference evidence="3 4" key="1">
    <citation type="submission" date="2017-06" db="EMBL/GenBank/DDBJ databases">
        <title>Genome sequencing of cyanobaciteial culture collection at National Institute for Environmental Studies (NIES).</title>
        <authorList>
            <person name="Hirose Y."/>
            <person name="Shimura Y."/>
            <person name="Fujisawa T."/>
            <person name="Nakamura Y."/>
            <person name="Kawachi M."/>
        </authorList>
    </citation>
    <scope>NUCLEOTIDE SEQUENCE [LARGE SCALE GENOMIC DNA]</scope>
    <source>
        <strain evidence="3 4">NIES-2135</strain>
        <plasmid evidence="4">Plasmid Plasmid1 dna</plasmid>
    </source>
</reference>